<dbReference type="GO" id="GO:0005524">
    <property type="term" value="F:ATP binding"/>
    <property type="evidence" value="ECO:0007669"/>
    <property type="project" value="InterPro"/>
</dbReference>
<dbReference type="SMART" id="SM00028">
    <property type="entry name" value="TPR"/>
    <property type="match status" value="9"/>
</dbReference>
<keyword evidence="1" id="KW-0802">TPR repeat</keyword>
<evidence type="ECO:0000313" key="5">
    <source>
        <dbReference type="Proteomes" id="UP000009168"/>
    </source>
</evidence>
<dbReference type="Pfam" id="PF00069">
    <property type="entry name" value="Pkinase"/>
    <property type="match status" value="1"/>
</dbReference>
<feature type="coiled-coil region" evidence="2">
    <location>
        <begin position="86"/>
        <end position="113"/>
    </location>
</feature>
<dbReference type="OrthoDB" id="311289at2759"/>
<evidence type="ECO:0000256" key="1">
    <source>
        <dbReference type="PROSITE-ProRule" id="PRU00339"/>
    </source>
</evidence>
<dbReference type="InterPro" id="IPR008271">
    <property type="entry name" value="Ser/Thr_kinase_AS"/>
</dbReference>
<dbReference type="GeneID" id="7836437"/>
<dbReference type="eggNOG" id="KOG1840">
    <property type="taxonomic scope" value="Eukaryota"/>
</dbReference>
<keyword evidence="2" id="KW-0175">Coiled coil</keyword>
<dbReference type="EMBL" id="GG662840">
    <property type="protein sequence ID" value="EAR88471.2"/>
    <property type="molecule type" value="Genomic_DNA"/>
</dbReference>
<dbReference type="Proteomes" id="UP000009168">
    <property type="component" value="Unassembled WGS sequence"/>
</dbReference>
<dbReference type="Gene3D" id="1.25.40.10">
    <property type="entry name" value="Tetratricopeptide repeat domain"/>
    <property type="match status" value="3"/>
</dbReference>
<dbReference type="PROSITE" id="PS50005">
    <property type="entry name" value="TPR"/>
    <property type="match status" value="1"/>
</dbReference>
<dbReference type="InterPro" id="IPR011990">
    <property type="entry name" value="TPR-like_helical_dom_sf"/>
</dbReference>
<evidence type="ECO:0000313" key="4">
    <source>
        <dbReference type="EMBL" id="EAR88471.2"/>
    </source>
</evidence>
<keyword evidence="5" id="KW-1185">Reference proteome</keyword>
<dbReference type="SUPFAM" id="SSF56112">
    <property type="entry name" value="Protein kinase-like (PK-like)"/>
    <property type="match status" value="1"/>
</dbReference>
<protein>
    <submittedName>
        <fullName evidence="4">Tetratricopeptide repeat protein</fullName>
    </submittedName>
</protein>
<dbReference type="STRING" id="312017.Q22TG7"/>
<evidence type="ECO:0000259" key="3">
    <source>
        <dbReference type="PROSITE" id="PS50011"/>
    </source>
</evidence>
<dbReference type="PROSITE" id="PS00108">
    <property type="entry name" value="PROTEIN_KINASE_ST"/>
    <property type="match status" value="1"/>
</dbReference>
<sequence>MKKVEVRDLFQVTFNLVGKCQEQVDYEHYLNLCKLLIKYFQKLKENDQQQQSFINKSTYNYLNQKEFYDQKFSQKDDIKIDEFLIKYSKEDELKSLEEIITKLEDQNSQLTLNKSLYFSDQILDQYQIRKVSDSTQDSEYDQNIHFNQVQDSYQQELLNQYLAPQIQSSSKEQNQNLSIILENLNDIIDCFNTIERKNLKQPNQQLEKNYSSKCKINNPSNKFKQNSISDDQIQFNNQEQLNDNINNQIDKFFQDKLKIKCGNCNLQIADQLLENLKEINCILLQQLGNGGQSIVFRGVYKKGYSNNYEEFAIRIQDIDKESNSDENFNEFEVFNFVKNSIQIINCVFQKVFEIGDLNILVQILDLCETDLQKEIIRNNGIEFDDLCSKILDLLDMIIELKICRITHSDIKPANILINSEKRCILTDFGVSILSTNQSKKSRGHTQYYAAPEQIQGQDVDHSTDIFNLGKTFDLLTKYFKYTSNEVINNNQKECIEKLQNIINSEMLQEDQNKRSDSLVLLKKFYDIIKQYSDSAIESYAKNIKQIVKQRRFETTKNIFDLQESKLVQLLLALQIYLEKKYTQSNLMNSDLLQIIDFIIQEFDLTSQLELKSQFTKFFVFLHSIFICQIFKSIEKGQSYDAIYQYYSCFQSICKSLYDIGICLLSEGHYSQAVNYFQISYEMSEKILPELDNDQVNIANTVNKIGDCYFKLGKFDKCLQYYSQSYEIRTSFPNKEREDIYLSLSSLGQYYNQIGDQVKAQNYLNESLEIQKKLLERETHPETAQSVFHTASCLFQLGKYEQALERYLQCLEMRLQVFFNDHSEVATSLCQIGVCLYRITKVKEAEKYLIKSLEMRQRLFKGDHTDIAQSLMQLGSYFMLLANLQKGHEYHLLSLEMKKRLYGDLNHPDVAESMQYLATCKRTLGNLQQSLALDYFSLYKRQSIYRGNHIEKANSLHAVGSNLMFQGKIKLAIKYFRMSIKMKESIQSNQNNLSLSLNNLGLCYSYLGKYQKSLVLSQKALKILQKEYKEHPAIVMFLLDIARSYFYLRNFKQAIYYSNTSLKMLDQLIKFYHKGYLPQSVKPEKALILLNLSSYHYADKDITQGNQYLKEAMRLYEQVFEYDQFSPQQIQALKIQSCYSGLKNSGQYNSNNVYLLDKISLVLIRLNLQNQKKKQK</sequence>
<dbReference type="HOGENOM" id="CLU_260560_0_0_1"/>
<dbReference type="SUPFAM" id="SSF48452">
    <property type="entry name" value="TPR-like"/>
    <property type="match status" value="2"/>
</dbReference>
<reference evidence="5" key="1">
    <citation type="journal article" date="2006" name="PLoS Biol.">
        <title>Macronuclear genome sequence of the ciliate Tetrahymena thermophila, a model eukaryote.</title>
        <authorList>
            <person name="Eisen J.A."/>
            <person name="Coyne R.S."/>
            <person name="Wu M."/>
            <person name="Wu D."/>
            <person name="Thiagarajan M."/>
            <person name="Wortman J.R."/>
            <person name="Badger J.H."/>
            <person name="Ren Q."/>
            <person name="Amedeo P."/>
            <person name="Jones K.M."/>
            <person name="Tallon L.J."/>
            <person name="Delcher A.L."/>
            <person name="Salzberg S.L."/>
            <person name="Silva J.C."/>
            <person name="Haas B.J."/>
            <person name="Majoros W.H."/>
            <person name="Farzad M."/>
            <person name="Carlton J.M."/>
            <person name="Smith R.K. Jr."/>
            <person name="Garg J."/>
            <person name="Pearlman R.E."/>
            <person name="Karrer K.M."/>
            <person name="Sun L."/>
            <person name="Manning G."/>
            <person name="Elde N.C."/>
            <person name="Turkewitz A.P."/>
            <person name="Asai D.J."/>
            <person name="Wilkes D.E."/>
            <person name="Wang Y."/>
            <person name="Cai H."/>
            <person name="Collins K."/>
            <person name="Stewart B.A."/>
            <person name="Lee S.R."/>
            <person name="Wilamowska K."/>
            <person name="Weinberg Z."/>
            <person name="Ruzzo W.L."/>
            <person name="Wloga D."/>
            <person name="Gaertig J."/>
            <person name="Frankel J."/>
            <person name="Tsao C.-C."/>
            <person name="Gorovsky M.A."/>
            <person name="Keeling P.J."/>
            <person name="Waller R.F."/>
            <person name="Patron N.J."/>
            <person name="Cherry J.M."/>
            <person name="Stover N.A."/>
            <person name="Krieger C.J."/>
            <person name="del Toro C."/>
            <person name="Ryder H.F."/>
            <person name="Williamson S.C."/>
            <person name="Barbeau R.A."/>
            <person name="Hamilton E.P."/>
            <person name="Orias E."/>
        </authorList>
    </citation>
    <scope>NUCLEOTIDE SEQUENCE [LARGE SCALE GENOMIC DNA]</scope>
    <source>
        <strain evidence="5">SB210</strain>
    </source>
</reference>
<organism evidence="4 5">
    <name type="scientific">Tetrahymena thermophila (strain SB210)</name>
    <dbReference type="NCBI Taxonomy" id="312017"/>
    <lineage>
        <taxon>Eukaryota</taxon>
        <taxon>Sar</taxon>
        <taxon>Alveolata</taxon>
        <taxon>Ciliophora</taxon>
        <taxon>Intramacronucleata</taxon>
        <taxon>Oligohymenophorea</taxon>
        <taxon>Hymenostomatida</taxon>
        <taxon>Tetrahymenina</taxon>
        <taxon>Tetrahymenidae</taxon>
        <taxon>Tetrahymena</taxon>
    </lineage>
</organism>
<feature type="repeat" description="TPR" evidence="1">
    <location>
        <begin position="698"/>
        <end position="731"/>
    </location>
</feature>
<gene>
    <name evidence="4" type="ORF">TTHERM_00170590</name>
</gene>
<dbReference type="InParanoid" id="Q22TG7"/>
<dbReference type="PANTHER" id="PTHR19959">
    <property type="entry name" value="KINESIN LIGHT CHAIN"/>
    <property type="match status" value="1"/>
</dbReference>
<dbReference type="InterPro" id="IPR019734">
    <property type="entry name" value="TPR_rpt"/>
</dbReference>
<feature type="domain" description="Protein kinase" evidence="3">
    <location>
        <begin position="281"/>
        <end position="528"/>
    </location>
</feature>
<dbReference type="Gene3D" id="1.10.510.10">
    <property type="entry name" value="Transferase(Phosphotransferase) domain 1"/>
    <property type="match status" value="1"/>
</dbReference>
<accession>Q22TG7</accession>
<evidence type="ECO:0000256" key="2">
    <source>
        <dbReference type="SAM" id="Coils"/>
    </source>
</evidence>
<dbReference type="PROSITE" id="PS50011">
    <property type="entry name" value="PROTEIN_KINASE_DOM"/>
    <property type="match status" value="1"/>
</dbReference>
<dbReference type="InterPro" id="IPR000719">
    <property type="entry name" value="Prot_kinase_dom"/>
</dbReference>
<dbReference type="KEGG" id="tet:TTHERM_00170590"/>
<dbReference type="SMART" id="SM00220">
    <property type="entry name" value="S_TKc"/>
    <property type="match status" value="1"/>
</dbReference>
<dbReference type="GO" id="GO:0004672">
    <property type="term" value="F:protein kinase activity"/>
    <property type="evidence" value="ECO:0007669"/>
    <property type="project" value="InterPro"/>
</dbReference>
<dbReference type="PANTHER" id="PTHR19959:SF119">
    <property type="entry name" value="FUNGAL LIPASE-LIKE DOMAIN-CONTAINING PROTEIN"/>
    <property type="match status" value="1"/>
</dbReference>
<proteinExistence type="predicted"/>
<name>Q22TG7_TETTS</name>
<dbReference type="eggNOG" id="KOG0581">
    <property type="taxonomic scope" value="Eukaryota"/>
</dbReference>
<dbReference type="InterPro" id="IPR011009">
    <property type="entry name" value="Kinase-like_dom_sf"/>
</dbReference>
<dbReference type="RefSeq" id="XP_001008716.2">
    <property type="nucleotide sequence ID" value="XM_001008716.2"/>
</dbReference>
<dbReference type="AlphaFoldDB" id="Q22TG7"/>
<dbReference type="Pfam" id="PF13424">
    <property type="entry name" value="TPR_12"/>
    <property type="match status" value="4"/>
</dbReference>